<accession>A0A918U7L9</accession>
<keyword evidence="3" id="KW-1185">Reference proteome</keyword>
<evidence type="ECO:0000313" key="2">
    <source>
        <dbReference type="EMBL" id="GGY07847.1"/>
    </source>
</evidence>
<comment type="caution">
    <text evidence="2">The sequence shown here is derived from an EMBL/GenBank/DDBJ whole genome shotgun (WGS) entry which is preliminary data.</text>
</comment>
<gene>
    <name evidence="2" type="ORF">GCM10010358_71190</name>
</gene>
<protein>
    <submittedName>
        <fullName evidence="2">Uncharacterized protein</fullName>
    </submittedName>
</protein>
<dbReference type="EMBL" id="BMVU01000064">
    <property type="protein sequence ID" value="GGY07847.1"/>
    <property type="molecule type" value="Genomic_DNA"/>
</dbReference>
<name>A0A918U7L9_9ACTN</name>
<organism evidence="2 3">
    <name type="scientific">Streptomyces minutiscleroticus</name>
    <dbReference type="NCBI Taxonomy" id="68238"/>
    <lineage>
        <taxon>Bacteria</taxon>
        <taxon>Bacillati</taxon>
        <taxon>Actinomycetota</taxon>
        <taxon>Actinomycetes</taxon>
        <taxon>Kitasatosporales</taxon>
        <taxon>Streptomycetaceae</taxon>
        <taxon>Streptomyces</taxon>
    </lineage>
</organism>
<evidence type="ECO:0000313" key="3">
    <source>
        <dbReference type="Proteomes" id="UP000619244"/>
    </source>
</evidence>
<dbReference type="Proteomes" id="UP000619244">
    <property type="component" value="Unassembled WGS sequence"/>
</dbReference>
<feature type="compositionally biased region" description="Low complexity" evidence="1">
    <location>
        <begin position="1"/>
        <end position="15"/>
    </location>
</feature>
<sequence length="155" mass="16196">MTTIASTGRTTTAQRQARRSKTEGQQPQKSTDGLRMHILHARLPLPYLTPGDVSANVRTVASRIPSRPAPETIALYGGLGALAVAGALDWPVALVIGGATAVLRSRGEEQGTPEHQEAETGNAPPAKAHRQEDTETEAKAVPKTTAGASAKNKSS</sequence>
<feature type="region of interest" description="Disordered" evidence="1">
    <location>
        <begin position="106"/>
        <end position="155"/>
    </location>
</feature>
<feature type="region of interest" description="Disordered" evidence="1">
    <location>
        <begin position="1"/>
        <end position="32"/>
    </location>
</feature>
<reference evidence="2" key="2">
    <citation type="submission" date="2020-09" db="EMBL/GenBank/DDBJ databases">
        <authorList>
            <person name="Sun Q."/>
            <person name="Ohkuma M."/>
        </authorList>
    </citation>
    <scope>NUCLEOTIDE SEQUENCE</scope>
    <source>
        <strain evidence="2">JCM 4790</strain>
    </source>
</reference>
<feature type="compositionally biased region" description="Basic and acidic residues" evidence="1">
    <location>
        <begin position="106"/>
        <end position="118"/>
    </location>
</feature>
<feature type="compositionally biased region" description="Basic and acidic residues" evidence="1">
    <location>
        <begin position="129"/>
        <end position="140"/>
    </location>
</feature>
<dbReference type="RefSeq" id="WP_190194448.1">
    <property type="nucleotide sequence ID" value="NZ_BMVU01000064.1"/>
</dbReference>
<evidence type="ECO:0000256" key="1">
    <source>
        <dbReference type="SAM" id="MobiDB-lite"/>
    </source>
</evidence>
<reference evidence="2" key="1">
    <citation type="journal article" date="2014" name="Int. J. Syst. Evol. Microbiol.">
        <title>Complete genome sequence of Corynebacterium casei LMG S-19264T (=DSM 44701T), isolated from a smear-ripened cheese.</title>
        <authorList>
            <consortium name="US DOE Joint Genome Institute (JGI-PGF)"/>
            <person name="Walter F."/>
            <person name="Albersmeier A."/>
            <person name="Kalinowski J."/>
            <person name="Ruckert C."/>
        </authorList>
    </citation>
    <scope>NUCLEOTIDE SEQUENCE</scope>
    <source>
        <strain evidence="2">JCM 4790</strain>
    </source>
</reference>
<proteinExistence type="predicted"/>
<dbReference type="AlphaFoldDB" id="A0A918U7L9"/>